<proteinExistence type="predicted"/>
<feature type="region of interest" description="Disordered" evidence="1">
    <location>
        <begin position="73"/>
        <end position="110"/>
    </location>
</feature>
<evidence type="ECO:0000256" key="2">
    <source>
        <dbReference type="SAM" id="SignalP"/>
    </source>
</evidence>
<dbReference type="VEuPathDB" id="CryptoDB:Vbra_17013"/>
<dbReference type="EMBL" id="CDMY01000562">
    <property type="protein sequence ID" value="CEM23212.1"/>
    <property type="molecule type" value="Genomic_DNA"/>
</dbReference>
<evidence type="ECO:0000313" key="3">
    <source>
        <dbReference type="EMBL" id="CEM23212.1"/>
    </source>
</evidence>
<organism evidence="3 4">
    <name type="scientific">Vitrella brassicaformis (strain CCMP3155)</name>
    <dbReference type="NCBI Taxonomy" id="1169540"/>
    <lineage>
        <taxon>Eukaryota</taxon>
        <taxon>Sar</taxon>
        <taxon>Alveolata</taxon>
        <taxon>Colpodellida</taxon>
        <taxon>Vitrellaceae</taxon>
        <taxon>Vitrella</taxon>
    </lineage>
</organism>
<evidence type="ECO:0008006" key="5">
    <source>
        <dbReference type="Google" id="ProtNLM"/>
    </source>
</evidence>
<protein>
    <recommendedName>
        <fullName evidence="5">Dickkopf N-terminal cysteine-rich domain-containing protein</fullName>
    </recommendedName>
</protein>
<evidence type="ECO:0000256" key="1">
    <source>
        <dbReference type="SAM" id="MobiDB-lite"/>
    </source>
</evidence>
<gene>
    <name evidence="3" type="ORF">Vbra_17013</name>
</gene>
<feature type="chain" id="PRO_5005189484" description="Dickkopf N-terminal cysteine-rich domain-containing protein" evidence="2">
    <location>
        <begin position="24"/>
        <end position="207"/>
    </location>
</feature>
<feature type="compositionally biased region" description="Basic and acidic residues" evidence="1">
    <location>
        <begin position="82"/>
        <end position="110"/>
    </location>
</feature>
<keyword evidence="2" id="KW-0732">Signal</keyword>
<evidence type="ECO:0000313" key="4">
    <source>
        <dbReference type="Proteomes" id="UP000041254"/>
    </source>
</evidence>
<feature type="signal peptide" evidence="2">
    <location>
        <begin position="1"/>
        <end position="23"/>
    </location>
</feature>
<keyword evidence="4" id="KW-1185">Reference proteome</keyword>
<dbReference type="AlphaFoldDB" id="A0A0G4G4L8"/>
<dbReference type="InParanoid" id="A0A0G4G4L8"/>
<reference evidence="3 4" key="1">
    <citation type="submission" date="2014-11" db="EMBL/GenBank/DDBJ databases">
        <authorList>
            <person name="Zhu J."/>
            <person name="Qi W."/>
            <person name="Song R."/>
        </authorList>
    </citation>
    <scope>NUCLEOTIDE SEQUENCE [LARGE SCALE GENOMIC DNA]</scope>
</reference>
<sequence>MIGRSACLALCVAVGAIALCVTATTTHRQHIDTALHQHVPSARLSALLKRHAAMDADQPLGAAAIHASRSRGGKVVDGSYRPADKDDSYSDFRIPTKAEREERKREKQKEKQWRECKDDDECTEKGQFCYKHVYSQEFLHTHSVGICKAAGEHWDTGCGKKFAWSEKHPCKAGLKCKRKTYTAWSWVVPFAPSLDVTTRHVCVRPYE</sequence>
<accession>A0A0G4G4L8</accession>
<dbReference type="Proteomes" id="UP000041254">
    <property type="component" value="Unassembled WGS sequence"/>
</dbReference>
<name>A0A0G4G4L8_VITBC</name>